<feature type="active site" description="Proton acceptor" evidence="3">
    <location>
        <position position="221"/>
    </location>
</feature>
<feature type="binding site" evidence="3">
    <location>
        <position position="193"/>
    </location>
    <ligand>
        <name>substrate</name>
    </ligand>
</feature>
<feature type="site" description="Could be important to modulate the pK values of the two catalytic cysteine residues" evidence="3">
    <location>
        <position position="211"/>
    </location>
</feature>
<dbReference type="InterPro" id="IPR001653">
    <property type="entry name" value="DAP_epimerase_DapF"/>
</dbReference>
<comment type="similarity">
    <text evidence="1 3">Belongs to the diaminopimelate epimerase family.</text>
</comment>
<name>A0A5J6MJK7_9PROT</name>
<keyword evidence="3" id="KW-0963">Cytoplasm</keyword>
<comment type="catalytic activity">
    <reaction evidence="3">
        <text>(2S,6S)-2,6-diaminopimelate = meso-2,6-diaminopimelate</text>
        <dbReference type="Rhea" id="RHEA:15393"/>
        <dbReference type="ChEBI" id="CHEBI:57609"/>
        <dbReference type="ChEBI" id="CHEBI:57791"/>
        <dbReference type="EC" id="5.1.1.7"/>
    </reaction>
</comment>
<dbReference type="Gene3D" id="3.10.310.10">
    <property type="entry name" value="Diaminopimelate Epimerase, Chain A, domain 1"/>
    <property type="match status" value="2"/>
</dbReference>
<keyword evidence="3" id="KW-0028">Amino-acid biosynthesis</keyword>
<accession>A0A5J6MJK7</accession>
<dbReference type="EMBL" id="CP042906">
    <property type="protein sequence ID" value="QEX16675.1"/>
    <property type="molecule type" value="Genomic_DNA"/>
</dbReference>
<dbReference type="EC" id="5.1.1.7" evidence="3 4"/>
<evidence type="ECO:0000256" key="3">
    <source>
        <dbReference type="HAMAP-Rule" id="MF_00197"/>
    </source>
</evidence>
<dbReference type="AlphaFoldDB" id="A0A5J6MJK7"/>
<dbReference type="Proteomes" id="UP000326202">
    <property type="component" value="Chromosome"/>
</dbReference>
<dbReference type="NCBIfam" id="TIGR00652">
    <property type="entry name" value="DapF"/>
    <property type="match status" value="1"/>
</dbReference>
<sequence length="294" mass="30914">MRPLRFARMHGCGNDFVVVDDRDGRLHTHRGDLALALCDRHKGLGGDGLILIQPDESQGGPAADFRMTYVNRTGADGEMCGNGARCAARRAVDLGLAPGRGHGTELCMATLAGLVRAIVDDSEVTLAMTIPSDERSSVPLTIAGRKLDLFAIDTGVPHVVAFLESPEALERLDVEGVGRAIRHHEAFAPKGVNANFAARRPDGSYRMRTYERGVELETLACGTGSAAVALAAHRRFGAAAPVSILPTGGGLLTIGFQASDGGFREVTLKGPTETIAEGEIPADWLAARGLTAPA</sequence>
<dbReference type="GO" id="GO:0009089">
    <property type="term" value="P:lysine biosynthetic process via diaminopimelate"/>
    <property type="evidence" value="ECO:0007669"/>
    <property type="project" value="UniProtKB-UniRule"/>
</dbReference>
<feature type="binding site" evidence="3">
    <location>
        <begin position="222"/>
        <end position="223"/>
    </location>
    <ligand>
        <name>substrate</name>
    </ligand>
</feature>
<feature type="site" description="Could be important to modulate the pK values of the two catalytic cysteine residues" evidence="3">
    <location>
        <position position="158"/>
    </location>
</feature>
<dbReference type="PANTHER" id="PTHR31689">
    <property type="entry name" value="DIAMINOPIMELATE EPIMERASE, CHLOROPLASTIC"/>
    <property type="match status" value="1"/>
</dbReference>
<evidence type="ECO:0000256" key="4">
    <source>
        <dbReference type="NCBIfam" id="TIGR00652"/>
    </source>
</evidence>
<reference evidence="5 6" key="1">
    <citation type="submission" date="2019-08" db="EMBL/GenBank/DDBJ databases">
        <title>Hyperibacter terrae gen. nov., sp. nov. and Hyperibacter viscosus sp. nov., two new members in the family Rhodospirillaceae isolated from the rhizosphere of Hypericum perforatum.</title>
        <authorList>
            <person name="Noviana Z."/>
        </authorList>
    </citation>
    <scope>NUCLEOTIDE SEQUENCE [LARGE SCALE GENOMIC DNA]</scope>
    <source>
        <strain evidence="5 6">R5913</strain>
    </source>
</reference>
<evidence type="ECO:0000256" key="1">
    <source>
        <dbReference type="ARBA" id="ARBA00010219"/>
    </source>
</evidence>
<dbReference type="KEGG" id="htq:FRZ44_19700"/>
<comment type="caution">
    <text evidence="3">Lacks conserved residue(s) required for the propagation of feature annotation.</text>
</comment>
<feature type="binding site" evidence="3">
    <location>
        <position position="71"/>
    </location>
    <ligand>
        <name>substrate</name>
    </ligand>
</feature>
<evidence type="ECO:0000256" key="2">
    <source>
        <dbReference type="ARBA" id="ARBA00023235"/>
    </source>
</evidence>
<comment type="subcellular location">
    <subcellularLocation>
        <location evidence="3">Cytoplasm</location>
    </subcellularLocation>
</comment>
<dbReference type="SUPFAM" id="SSF54506">
    <property type="entry name" value="Diaminopimelate epimerase-like"/>
    <property type="match status" value="2"/>
</dbReference>
<keyword evidence="6" id="KW-1185">Reference proteome</keyword>
<proteinExistence type="inferred from homology"/>
<dbReference type="PANTHER" id="PTHR31689:SF0">
    <property type="entry name" value="DIAMINOPIMELATE EPIMERASE"/>
    <property type="match status" value="1"/>
</dbReference>
<keyword evidence="2 3" id="KW-0413">Isomerase</keyword>
<organism evidence="5 6">
    <name type="scientific">Hypericibacter terrae</name>
    <dbReference type="NCBI Taxonomy" id="2602015"/>
    <lineage>
        <taxon>Bacteria</taxon>
        <taxon>Pseudomonadati</taxon>
        <taxon>Pseudomonadota</taxon>
        <taxon>Alphaproteobacteria</taxon>
        <taxon>Rhodospirillales</taxon>
        <taxon>Dongiaceae</taxon>
        <taxon>Hypericibacter</taxon>
    </lineage>
</organism>
<dbReference type="GO" id="GO:0008837">
    <property type="term" value="F:diaminopimelate epimerase activity"/>
    <property type="evidence" value="ECO:0007669"/>
    <property type="project" value="UniProtKB-UniRule"/>
</dbReference>
<feature type="binding site" evidence="3">
    <location>
        <begin position="81"/>
        <end position="82"/>
    </location>
    <ligand>
        <name>substrate</name>
    </ligand>
</feature>
<dbReference type="Pfam" id="PF01678">
    <property type="entry name" value="DAP_epimerase"/>
    <property type="match status" value="2"/>
</dbReference>
<evidence type="ECO:0000313" key="6">
    <source>
        <dbReference type="Proteomes" id="UP000326202"/>
    </source>
</evidence>
<comment type="pathway">
    <text evidence="3">Amino-acid biosynthesis; L-lysine biosynthesis via DAP pathway; DL-2,6-diaminopimelate from LL-2,6-diaminopimelate: step 1/1.</text>
</comment>
<comment type="subunit">
    <text evidence="3">Homodimer.</text>
</comment>
<comment type="function">
    <text evidence="3">Catalyzes the stereoinversion of LL-2,6-diaminopimelate (L,L-DAP) to meso-diaminopimelate (meso-DAP), a precursor of L-lysine and an essential component of the bacterial peptidoglycan.</text>
</comment>
<protein>
    <recommendedName>
        <fullName evidence="3 4">Diaminopimelate epimerase</fullName>
        <shortName evidence="3">DAP epimerase</shortName>
        <ecNumber evidence="3 4">5.1.1.7</ecNumber>
    </recommendedName>
    <alternativeName>
        <fullName evidence="3">PLP-independent amino acid racemase</fullName>
    </alternativeName>
</protein>
<gene>
    <name evidence="3 5" type="primary">dapF</name>
    <name evidence="5" type="ORF">FRZ44_19700</name>
</gene>
<dbReference type="HAMAP" id="MF_00197">
    <property type="entry name" value="DAP_epimerase"/>
    <property type="match status" value="1"/>
</dbReference>
<dbReference type="GO" id="GO:0005829">
    <property type="term" value="C:cytosol"/>
    <property type="evidence" value="ECO:0007669"/>
    <property type="project" value="TreeGrafter"/>
</dbReference>
<dbReference type="UniPathway" id="UPA00034">
    <property type="reaction ID" value="UER00025"/>
</dbReference>
<feature type="binding site" evidence="3">
    <location>
        <begin position="211"/>
        <end position="212"/>
    </location>
    <ligand>
        <name>substrate</name>
    </ligand>
</feature>
<keyword evidence="3" id="KW-0457">Lysine biosynthesis</keyword>
<feature type="active site" description="Proton donor" evidence="3">
    <location>
        <position position="80"/>
    </location>
</feature>
<feature type="binding site" evidence="3">
    <location>
        <position position="14"/>
    </location>
    <ligand>
        <name>substrate</name>
    </ligand>
</feature>
<evidence type="ECO:0000313" key="5">
    <source>
        <dbReference type="EMBL" id="QEX16675.1"/>
    </source>
</evidence>